<name>A0A0F2MGJ1_SPOSC</name>
<dbReference type="VEuPathDB" id="FungiDB:SPSK_08194"/>
<dbReference type="RefSeq" id="XP_016591499.1">
    <property type="nucleotide sequence ID" value="XM_016734832.1"/>
</dbReference>
<evidence type="ECO:0000313" key="3">
    <source>
        <dbReference type="Proteomes" id="UP000033710"/>
    </source>
</evidence>
<evidence type="ECO:0000256" key="1">
    <source>
        <dbReference type="SAM" id="MobiDB-lite"/>
    </source>
</evidence>
<sequence>MPARSLRSAAPAAGPRKCVRARVRMSRNGPHPGLCWRRPDGRDSALPNPSRTHAPYIKRNSHPHRPDVAAAEQPVGDVYMDACQSVVE</sequence>
<feature type="region of interest" description="Disordered" evidence="1">
    <location>
        <begin position="29"/>
        <end position="68"/>
    </location>
</feature>
<organism evidence="2 3">
    <name type="scientific">Sporothrix schenckii 1099-18</name>
    <dbReference type="NCBI Taxonomy" id="1397361"/>
    <lineage>
        <taxon>Eukaryota</taxon>
        <taxon>Fungi</taxon>
        <taxon>Dikarya</taxon>
        <taxon>Ascomycota</taxon>
        <taxon>Pezizomycotina</taxon>
        <taxon>Sordariomycetes</taxon>
        <taxon>Sordariomycetidae</taxon>
        <taxon>Ophiostomatales</taxon>
        <taxon>Ophiostomataceae</taxon>
        <taxon>Sporothrix</taxon>
    </lineage>
</organism>
<accession>A0A0F2MGJ1</accession>
<dbReference type="Proteomes" id="UP000033710">
    <property type="component" value="Unassembled WGS sequence"/>
</dbReference>
<dbReference type="AlphaFoldDB" id="A0A0F2MGJ1"/>
<evidence type="ECO:0000313" key="2">
    <source>
        <dbReference type="EMBL" id="KJR88823.1"/>
    </source>
</evidence>
<reference evidence="2 3" key="2">
    <citation type="journal article" date="2015" name="Eukaryot. Cell">
        <title>Asexual propagation of a virulent clone complex in a human and feline outbreak of sporotrichosis.</title>
        <authorList>
            <person name="Teixeira Mde M."/>
            <person name="Rodrigues A.M."/>
            <person name="Tsui C.K."/>
            <person name="de Almeida L.G."/>
            <person name="Van Diepeningen A.D."/>
            <person name="van den Ende B.G."/>
            <person name="Fernandes G.F."/>
            <person name="Kano R."/>
            <person name="Hamelin R.C."/>
            <person name="Lopes-Bezerra L.M."/>
            <person name="Vasconcelos A.T."/>
            <person name="de Hoog S."/>
            <person name="de Camargo Z.P."/>
            <person name="Felipe M.S."/>
        </authorList>
    </citation>
    <scope>NUCLEOTIDE SEQUENCE [LARGE SCALE GENOMIC DNA]</scope>
    <source>
        <strain evidence="2 3">1099-18</strain>
    </source>
</reference>
<dbReference type="EMBL" id="AXCR01000004">
    <property type="protein sequence ID" value="KJR88823.1"/>
    <property type="molecule type" value="Genomic_DNA"/>
</dbReference>
<comment type="caution">
    <text evidence="2">The sequence shown here is derived from an EMBL/GenBank/DDBJ whole genome shotgun (WGS) entry which is preliminary data.</text>
</comment>
<dbReference type="KEGG" id="ssck:SPSK_08194"/>
<gene>
    <name evidence="2" type="ORF">SPSK_08194</name>
</gene>
<dbReference type="GeneID" id="27670109"/>
<protein>
    <submittedName>
        <fullName evidence="2">Uncharacterized protein</fullName>
    </submittedName>
</protein>
<reference evidence="2 3" key="1">
    <citation type="journal article" date="2014" name="BMC Genomics">
        <title>Comparative genomics of the major fungal agents of human and animal Sporotrichosis: Sporothrix schenckii and Sporothrix brasiliensis.</title>
        <authorList>
            <person name="Teixeira M.M."/>
            <person name="de Almeida L.G."/>
            <person name="Kubitschek-Barreira P."/>
            <person name="Alves F.L."/>
            <person name="Kioshima E.S."/>
            <person name="Abadio A.K."/>
            <person name="Fernandes L."/>
            <person name="Derengowski L.S."/>
            <person name="Ferreira K.S."/>
            <person name="Souza R.C."/>
            <person name="Ruiz J.C."/>
            <person name="de Andrade N.C."/>
            <person name="Paes H.C."/>
            <person name="Nicola A.M."/>
            <person name="Albuquerque P."/>
            <person name="Gerber A.L."/>
            <person name="Martins V.P."/>
            <person name="Peconick L.D."/>
            <person name="Neto A.V."/>
            <person name="Chaucanez C.B."/>
            <person name="Silva P.A."/>
            <person name="Cunha O.L."/>
            <person name="de Oliveira F.F."/>
            <person name="dos Santos T.C."/>
            <person name="Barros A.L."/>
            <person name="Soares M.A."/>
            <person name="de Oliveira L.M."/>
            <person name="Marini M.M."/>
            <person name="Villalobos-Duno H."/>
            <person name="Cunha M.M."/>
            <person name="de Hoog S."/>
            <person name="da Silveira J.F."/>
            <person name="Henrissat B."/>
            <person name="Nino-Vega G.A."/>
            <person name="Cisalpino P.S."/>
            <person name="Mora-Montes H.M."/>
            <person name="Almeida S.R."/>
            <person name="Stajich J.E."/>
            <person name="Lopes-Bezerra L.M."/>
            <person name="Vasconcelos A.T."/>
            <person name="Felipe M.S."/>
        </authorList>
    </citation>
    <scope>NUCLEOTIDE SEQUENCE [LARGE SCALE GENOMIC DNA]</scope>
    <source>
        <strain evidence="2 3">1099-18</strain>
    </source>
</reference>
<proteinExistence type="predicted"/>